<dbReference type="PANTHER" id="PTHR43214">
    <property type="entry name" value="TWO-COMPONENT RESPONSE REGULATOR"/>
    <property type="match status" value="1"/>
</dbReference>
<gene>
    <name evidence="5" type="ORF">rosag_21670</name>
</gene>
<dbReference type="PROSITE" id="PS50043">
    <property type="entry name" value="HTH_LUXR_2"/>
    <property type="match status" value="1"/>
</dbReference>
<dbReference type="InterPro" id="IPR039420">
    <property type="entry name" value="WalR-like"/>
</dbReference>
<comment type="caution">
    <text evidence="5">The sequence shown here is derived from an EMBL/GenBank/DDBJ whole genome shotgun (WGS) entry which is preliminary data.</text>
</comment>
<dbReference type="PRINTS" id="PR00038">
    <property type="entry name" value="HTHLUXR"/>
</dbReference>
<reference evidence="5" key="1">
    <citation type="submission" date="2022-08" db="EMBL/GenBank/DDBJ databases">
        <title>Draft genome sequencing of Roseisolibacter agri AW1220.</title>
        <authorList>
            <person name="Tobiishi Y."/>
            <person name="Tonouchi A."/>
        </authorList>
    </citation>
    <scope>NUCLEOTIDE SEQUENCE</scope>
    <source>
        <strain evidence="5">AW1220</strain>
    </source>
</reference>
<dbReference type="AlphaFoldDB" id="A0AA37Q304"/>
<protein>
    <recommendedName>
        <fullName evidence="4">HTH luxR-type domain-containing protein</fullName>
    </recommendedName>
</protein>
<proteinExistence type="predicted"/>
<sequence>MSPTPLSHGDLARLQTVLGTMLAPHEYGDAQAWGDALCGELAALIPDGMVGLLRATPQGPYTHTPLPLDDQVLYVRHFARLDLASARQAERRLTIAHRWSLTAPDEMRGSEFQEEWLRPRRLADAFWLNTYDGPTARHRVFLNFAAVQDGAARDRVLTLLRLMEPAFQAGTMALDRLGSDAVALHRTLDALAHAVQVSDAAGRALHRTAALCALLAEEPERARLEAALAAAAHDVSALVAPRAGGAAVLGHTAATRTVDTARARYTVRGTLAPHATAGRLAIVLDVTHAPRGAAQATLDDDTLRARYGLTAREVAVARLLAERLSDAEIATRLGTSPNTARTHVERVRTKLGVAKRGEVGARLRGG</sequence>
<evidence type="ECO:0000256" key="3">
    <source>
        <dbReference type="ARBA" id="ARBA00023163"/>
    </source>
</evidence>
<evidence type="ECO:0000313" key="5">
    <source>
        <dbReference type="EMBL" id="GLC25654.1"/>
    </source>
</evidence>
<dbReference type="RefSeq" id="WP_284350111.1">
    <property type="nucleotide sequence ID" value="NZ_BRXS01000003.1"/>
</dbReference>
<evidence type="ECO:0000259" key="4">
    <source>
        <dbReference type="PROSITE" id="PS50043"/>
    </source>
</evidence>
<dbReference type="EMBL" id="BRXS01000003">
    <property type="protein sequence ID" value="GLC25654.1"/>
    <property type="molecule type" value="Genomic_DNA"/>
</dbReference>
<dbReference type="GO" id="GO:0003677">
    <property type="term" value="F:DNA binding"/>
    <property type="evidence" value="ECO:0007669"/>
    <property type="project" value="UniProtKB-KW"/>
</dbReference>
<organism evidence="5 6">
    <name type="scientific">Roseisolibacter agri</name>
    <dbReference type="NCBI Taxonomy" id="2014610"/>
    <lineage>
        <taxon>Bacteria</taxon>
        <taxon>Pseudomonadati</taxon>
        <taxon>Gemmatimonadota</taxon>
        <taxon>Gemmatimonadia</taxon>
        <taxon>Gemmatimonadales</taxon>
        <taxon>Gemmatimonadaceae</taxon>
        <taxon>Roseisolibacter</taxon>
    </lineage>
</organism>
<dbReference type="Pfam" id="PF00196">
    <property type="entry name" value="GerE"/>
    <property type="match status" value="1"/>
</dbReference>
<dbReference type="SMART" id="SM00421">
    <property type="entry name" value="HTH_LUXR"/>
    <property type="match status" value="1"/>
</dbReference>
<evidence type="ECO:0000313" key="6">
    <source>
        <dbReference type="Proteomes" id="UP001161325"/>
    </source>
</evidence>
<dbReference type="InterPro" id="IPR036388">
    <property type="entry name" value="WH-like_DNA-bd_sf"/>
</dbReference>
<keyword evidence="6" id="KW-1185">Reference proteome</keyword>
<evidence type="ECO:0000256" key="1">
    <source>
        <dbReference type="ARBA" id="ARBA00023015"/>
    </source>
</evidence>
<dbReference type="Proteomes" id="UP001161325">
    <property type="component" value="Unassembled WGS sequence"/>
</dbReference>
<keyword evidence="1" id="KW-0805">Transcription regulation</keyword>
<name>A0AA37Q304_9BACT</name>
<dbReference type="PANTHER" id="PTHR43214:SF24">
    <property type="entry name" value="TRANSCRIPTIONAL REGULATORY PROTEIN NARL-RELATED"/>
    <property type="match status" value="1"/>
</dbReference>
<dbReference type="GO" id="GO:0006355">
    <property type="term" value="P:regulation of DNA-templated transcription"/>
    <property type="evidence" value="ECO:0007669"/>
    <property type="project" value="InterPro"/>
</dbReference>
<dbReference type="CDD" id="cd06170">
    <property type="entry name" value="LuxR_C_like"/>
    <property type="match status" value="1"/>
</dbReference>
<dbReference type="InterPro" id="IPR000792">
    <property type="entry name" value="Tscrpt_reg_LuxR_C"/>
</dbReference>
<dbReference type="SUPFAM" id="SSF46894">
    <property type="entry name" value="C-terminal effector domain of the bipartite response regulators"/>
    <property type="match status" value="1"/>
</dbReference>
<keyword evidence="3" id="KW-0804">Transcription</keyword>
<feature type="domain" description="HTH luxR-type" evidence="4">
    <location>
        <begin position="302"/>
        <end position="366"/>
    </location>
</feature>
<accession>A0AA37Q304</accession>
<evidence type="ECO:0000256" key="2">
    <source>
        <dbReference type="ARBA" id="ARBA00023125"/>
    </source>
</evidence>
<keyword evidence="2" id="KW-0238">DNA-binding</keyword>
<dbReference type="Gene3D" id="1.10.10.10">
    <property type="entry name" value="Winged helix-like DNA-binding domain superfamily/Winged helix DNA-binding domain"/>
    <property type="match status" value="1"/>
</dbReference>
<dbReference type="InterPro" id="IPR016032">
    <property type="entry name" value="Sig_transdc_resp-reg_C-effctor"/>
</dbReference>